<keyword evidence="1" id="KW-0732">Signal</keyword>
<feature type="signal peptide" evidence="1">
    <location>
        <begin position="1"/>
        <end position="22"/>
    </location>
</feature>
<dbReference type="Gene3D" id="3.40.390.80">
    <property type="entry name" value="Peptidase M60, enhancin-like domain 2"/>
    <property type="match status" value="1"/>
</dbReference>
<dbReference type="InterPro" id="IPR031161">
    <property type="entry name" value="Peptidase_M60_dom"/>
</dbReference>
<dbReference type="Gene3D" id="2.60.120.260">
    <property type="entry name" value="Galactose-binding domain-like"/>
    <property type="match status" value="1"/>
</dbReference>
<protein>
    <submittedName>
        <fullName evidence="3">Peptidase M60, enhancin and enhancin-like</fullName>
    </submittedName>
</protein>
<dbReference type="Proteomes" id="UP000183040">
    <property type="component" value="Unassembled WGS sequence"/>
</dbReference>
<organism evidence="3 4">
    <name type="scientific">Bacteroides xylanisolvens</name>
    <dbReference type="NCBI Taxonomy" id="371601"/>
    <lineage>
        <taxon>Bacteria</taxon>
        <taxon>Pseudomonadati</taxon>
        <taxon>Bacteroidota</taxon>
        <taxon>Bacteroidia</taxon>
        <taxon>Bacteroidales</taxon>
        <taxon>Bacteroidaceae</taxon>
        <taxon>Bacteroides</taxon>
    </lineage>
</organism>
<dbReference type="EMBL" id="FNRP01000008">
    <property type="protein sequence ID" value="SEA55884.1"/>
    <property type="molecule type" value="Genomic_DNA"/>
</dbReference>
<dbReference type="Pfam" id="PF13402">
    <property type="entry name" value="Peptidase_M60"/>
    <property type="match status" value="1"/>
</dbReference>
<feature type="domain" description="Peptidase M60" evidence="2">
    <location>
        <begin position="190"/>
        <end position="420"/>
    </location>
</feature>
<feature type="chain" id="PRO_5010339938" evidence="1">
    <location>
        <begin position="23"/>
        <end position="438"/>
    </location>
</feature>
<evidence type="ECO:0000313" key="4">
    <source>
        <dbReference type="Proteomes" id="UP000183040"/>
    </source>
</evidence>
<accession>A0A1H4C673</accession>
<evidence type="ECO:0000313" key="3">
    <source>
        <dbReference type="EMBL" id="SEA55884.1"/>
    </source>
</evidence>
<evidence type="ECO:0000256" key="1">
    <source>
        <dbReference type="SAM" id="SignalP"/>
    </source>
</evidence>
<reference evidence="3 4" key="1">
    <citation type="submission" date="2016-10" db="EMBL/GenBank/DDBJ databases">
        <authorList>
            <person name="de Groot N.N."/>
        </authorList>
    </citation>
    <scope>NUCLEOTIDE SEQUENCE [LARGE SCALE GENOMIC DNA]</scope>
    <source>
        <strain evidence="3 4">NLAE-zl-G339</strain>
    </source>
</reference>
<evidence type="ECO:0000259" key="2">
    <source>
        <dbReference type="Pfam" id="PF13402"/>
    </source>
</evidence>
<dbReference type="RefSeq" id="WP_009039234.1">
    <property type="nucleotide sequence ID" value="NZ_FNRP01000008.1"/>
</dbReference>
<proteinExistence type="predicted"/>
<sequence length="438" mass="49989">MRLLFTYLACVFLGGMSVNVFAQDKVIFEDDFNHSKKFEKNWFDNSTEEKTGKIEYKKKGGIDNSGCVKISNPERGAIRIMHSLNNLEPGKLYRMSAMMKCVGVKEGRGAVIYLNPDGLEQGWNASKFVYDDMEWSEIYMDFVPNQKGEATICCALGFPWGTYNGGKALGEVYYDNVRVEPIGDKLYHRESKHFIVSLDKDKVTITDKQMDRWLANLDRTYEAYKELLGGTPYGGRKVMILNTPGIEPGYWALAGNPILWNNKVKVTEVIERAANLDDWGFGILHEIGHNFSARNMLGSGMGGWNWNDEIFANFRMSYAIEVCQGAVSQRNIIYRGADIINYYQIFYDETIGSGVAKNNGDALHYTFLRIKDKYGWDVYKKAFRTLYAIKDADLPEMKSSYEKFLYFLSHVSTAAGEDVTKTCYTPEELKLIERSLEK</sequence>
<gene>
    <name evidence="3" type="ORF">SAMN04487924_10874</name>
</gene>
<dbReference type="AlphaFoldDB" id="A0A1H4C673"/>
<name>A0A1H4C673_9BACE</name>